<dbReference type="SUPFAM" id="SSF143631">
    <property type="entry name" value="ApbE-like"/>
    <property type="match status" value="1"/>
</dbReference>
<comment type="catalytic activity">
    <reaction evidence="9 10">
        <text>L-threonyl-[protein] + FAD = FMN-L-threonyl-[protein] + AMP + H(+)</text>
        <dbReference type="Rhea" id="RHEA:36847"/>
        <dbReference type="Rhea" id="RHEA-COMP:11060"/>
        <dbReference type="Rhea" id="RHEA-COMP:11061"/>
        <dbReference type="ChEBI" id="CHEBI:15378"/>
        <dbReference type="ChEBI" id="CHEBI:30013"/>
        <dbReference type="ChEBI" id="CHEBI:57692"/>
        <dbReference type="ChEBI" id="CHEBI:74257"/>
        <dbReference type="ChEBI" id="CHEBI:456215"/>
        <dbReference type="EC" id="2.7.1.180"/>
    </reaction>
</comment>
<protein>
    <recommendedName>
        <fullName evidence="2 10">FAD:protein FMN transferase</fullName>
        <ecNumber evidence="1 10">2.7.1.180</ecNumber>
    </recommendedName>
    <alternativeName>
        <fullName evidence="8 10">Flavin transferase</fullName>
    </alternativeName>
</protein>
<evidence type="ECO:0000256" key="11">
    <source>
        <dbReference type="PIRSR" id="PIRSR006268-2"/>
    </source>
</evidence>
<dbReference type="InterPro" id="IPR003374">
    <property type="entry name" value="ApbE-like_sf"/>
</dbReference>
<keyword evidence="6 10" id="KW-0274">FAD</keyword>
<evidence type="ECO:0000256" key="9">
    <source>
        <dbReference type="ARBA" id="ARBA00048540"/>
    </source>
</evidence>
<sequence>MFSKMPRAPRCAGIVRGIFIFACLALFGIAAHAGDLQRHSYSRPAMGSVFRIELYAQDATVAEKAAEAAFQRIEALNQCASDYLPESELSRLNKAPANSPIKVSEDLFVLVARSSEISAQTDGAFDITATYAIQHWRRARRQKKLPTAEQTQRAIAMTDWSAVKLDEKERTVTKMKEGLLLDLGGIGKGFAADAALAVLKEHGITRALVAGSGDVAAGDAPPGKAGWDVALRTFEAPEEKEQLTHVMLKNCGCSTSGDLHQFVELDGKRYSHIVDPRTGLGLTDRIACTVISPDATTSDGLATALCVLGVEKGLRVAEKSQGTVARFVWLTEDGVRRTRESSGFQGLVQPK</sequence>
<evidence type="ECO:0000256" key="10">
    <source>
        <dbReference type="PIRNR" id="PIRNR006268"/>
    </source>
</evidence>
<comment type="similarity">
    <text evidence="10">Belongs to the ApbE family.</text>
</comment>
<keyword evidence="13" id="KW-1185">Reference proteome</keyword>
<dbReference type="PIRSF" id="PIRSF006268">
    <property type="entry name" value="ApbE"/>
    <property type="match status" value="1"/>
</dbReference>
<comment type="cofactor">
    <cofactor evidence="11">
        <name>Mg(2+)</name>
        <dbReference type="ChEBI" id="CHEBI:18420"/>
    </cofactor>
    <cofactor evidence="11">
        <name>Mn(2+)</name>
        <dbReference type="ChEBI" id="CHEBI:29035"/>
    </cofactor>
    <text evidence="11">Magnesium. Can also use manganese.</text>
</comment>
<reference evidence="12 13" key="1">
    <citation type="submission" date="2018-06" db="EMBL/GenBank/DDBJ databases">
        <title>Genomic Encyclopedia of Type Strains, Phase IV (KMG-IV): sequencing the most valuable type-strain genomes for metagenomic binning, comparative biology and taxonomic classification.</title>
        <authorList>
            <person name="Goeker M."/>
        </authorList>
    </citation>
    <scope>NUCLEOTIDE SEQUENCE [LARGE SCALE GENOMIC DNA]</scope>
    <source>
        <strain evidence="12 13">DSM 25532</strain>
    </source>
</reference>
<evidence type="ECO:0000313" key="12">
    <source>
        <dbReference type="EMBL" id="RBP41266.1"/>
    </source>
</evidence>
<evidence type="ECO:0000256" key="7">
    <source>
        <dbReference type="ARBA" id="ARBA00022842"/>
    </source>
</evidence>
<gene>
    <name evidence="12" type="ORF">DES53_10797</name>
</gene>
<evidence type="ECO:0000256" key="8">
    <source>
        <dbReference type="ARBA" id="ARBA00031306"/>
    </source>
</evidence>
<dbReference type="AlphaFoldDB" id="A0A366HH58"/>
<proteinExistence type="inferred from homology"/>
<evidence type="ECO:0000256" key="3">
    <source>
        <dbReference type="ARBA" id="ARBA00022630"/>
    </source>
</evidence>
<dbReference type="PANTHER" id="PTHR30040">
    <property type="entry name" value="THIAMINE BIOSYNTHESIS LIPOPROTEIN APBE"/>
    <property type="match status" value="1"/>
</dbReference>
<feature type="binding site" evidence="11">
    <location>
        <position position="303"/>
    </location>
    <ligand>
        <name>Mg(2+)</name>
        <dbReference type="ChEBI" id="CHEBI:18420"/>
    </ligand>
</feature>
<dbReference type="GO" id="GO:0016740">
    <property type="term" value="F:transferase activity"/>
    <property type="evidence" value="ECO:0007669"/>
    <property type="project" value="UniProtKB-UniRule"/>
</dbReference>
<dbReference type="RefSeq" id="WP_113959910.1">
    <property type="nucleotide sequence ID" value="NZ_QNRR01000007.1"/>
</dbReference>
<evidence type="ECO:0000256" key="4">
    <source>
        <dbReference type="ARBA" id="ARBA00022679"/>
    </source>
</evidence>
<dbReference type="EC" id="2.7.1.180" evidence="1 10"/>
<keyword evidence="3 10" id="KW-0285">Flavoprotein</keyword>
<feature type="binding site" evidence="11">
    <location>
        <position position="299"/>
    </location>
    <ligand>
        <name>Mg(2+)</name>
        <dbReference type="ChEBI" id="CHEBI:18420"/>
    </ligand>
</feature>
<dbReference type="EMBL" id="QNRR01000007">
    <property type="protein sequence ID" value="RBP41266.1"/>
    <property type="molecule type" value="Genomic_DNA"/>
</dbReference>
<keyword evidence="12" id="KW-0449">Lipoprotein</keyword>
<comment type="caution">
    <text evidence="12">The sequence shown here is derived from an EMBL/GenBank/DDBJ whole genome shotgun (WGS) entry which is preliminary data.</text>
</comment>
<evidence type="ECO:0000256" key="2">
    <source>
        <dbReference type="ARBA" id="ARBA00016337"/>
    </source>
</evidence>
<dbReference type="InterPro" id="IPR024932">
    <property type="entry name" value="ApbE"/>
</dbReference>
<dbReference type="Gene3D" id="3.10.520.10">
    <property type="entry name" value="ApbE-like domains"/>
    <property type="match status" value="1"/>
</dbReference>
<feature type="binding site" evidence="11">
    <location>
        <position position="185"/>
    </location>
    <ligand>
        <name>Mg(2+)</name>
        <dbReference type="ChEBI" id="CHEBI:18420"/>
    </ligand>
</feature>
<evidence type="ECO:0000256" key="5">
    <source>
        <dbReference type="ARBA" id="ARBA00022723"/>
    </source>
</evidence>
<evidence type="ECO:0000256" key="6">
    <source>
        <dbReference type="ARBA" id="ARBA00022827"/>
    </source>
</evidence>
<organism evidence="12 13">
    <name type="scientific">Roseimicrobium gellanilyticum</name>
    <dbReference type="NCBI Taxonomy" id="748857"/>
    <lineage>
        <taxon>Bacteria</taxon>
        <taxon>Pseudomonadati</taxon>
        <taxon>Verrucomicrobiota</taxon>
        <taxon>Verrucomicrobiia</taxon>
        <taxon>Verrucomicrobiales</taxon>
        <taxon>Verrucomicrobiaceae</taxon>
        <taxon>Roseimicrobium</taxon>
    </lineage>
</organism>
<dbReference type="PANTHER" id="PTHR30040:SF2">
    <property type="entry name" value="FAD:PROTEIN FMN TRANSFERASE"/>
    <property type="match status" value="1"/>
</dbReference>
<dbReference type="Proteomes" id="UP000253426">
    <property type="component" value="Unassembled WGS sequence"/>
</dbReference>
<keyword evidence="7 10" id="KW-0460">Magnesium</keyword>
<name>A0A366HH58_9BACT</name>
<dbReference type="Pfam" id="PF02424">
    <property type="entry name" value="ApbE"/>
    <property type="match status" value="1"/>
</dbReference>
<dbReference type="OrthoDB" id="9778595at2"/>
<keyword evidence="5 10" id="KW-0479">Metal-binding</keyword>
<dbReference type="GO" id="GO:0046872">
    <property type="term" value="F:metal ion binding"/>
    <property type="evidence" value="ECO:0007669"/>
    <property type="project" value="UniProtKB-UniRule"/>
</dbReference>
<keyword evidence="4 10" id="KW-0808">Transferase</keyword>
<evidence type="ECO:0000256" key="1">
    <source>
        <dbReference type="ARBA" id="ARBA00011955"/>
    </source>
</evidence>
<accession>A0A366HH58</accession>
<evidence type="ECO:0000313" key="13">
    <source>
        <dbReference type="Proteomes" id="UP000253426"/>
    </source>
</evidence>